<keyword evidence="3" id="KW-1185">Reference proteome</keyword>
<evidence type="ECO:0000313" key="3">
    <source>
        <dbReference type="Proteomes" id="UP000198507"/>
    </source>
</evidence>
<accession>A0A1I0CV76</accession>
<dbReference type="AlphaFoldDB" id="A0A1I0CV76"/>
<gene>
    <name evidence="2" type="ORF">SAMN04488546_1756</name>
</gene>
<evidence type="ECO:0000313" key="2">
    <source>
        <dbReference type="EMBL" id="SET23004.1"/>
    </source>
</evidence>
<proteinExistence type="predicted"/>
<protein>
    <submittedName>
        <fullName evidence="2">Uncharacterized protein</fullName>
    </submittedName>
</protein>
<feature type="region of interest" description="Disordered" evidence="1">
    <location>
        <begin position="1"/>
        <end position="107"/>
    </location>
</feature>
<feature type="compositionally biased region" description="Basic and acidic residues" evidence="1">
    <location>
        <begin position="183"/>
        <end position="197"/>
    </location>
</feature>
<feature type="compositionally biased region" description="Polar residues" evidence="1">
    <location>
        <begin position="326"/>
        <end position="343"/>
    </location>
</feature>
<sequence length="351" mass="36751">MRITCGSPQQDRAAIGRRRPGPGHTQGSASQADGGQGGPRDAESNELLEHRSCSPQAERSLPVDRSGIGRRPGRGGSRRNEPRVDRDRLQDGAGCDHRTLVGDGPALASRGIRQVHFAGSSGGEPGRRGRLGMRSASCVWRSSVARRVRSSASICPSRTSAGWVSTRQRVRSRSPGLAVLGDEFGRDGRRGDADPAREAGPAAGAGVPAQAQPGGPRDAEGPVATIDVLDTRQGHAPTPPVVPVRGRAVARRPPPPGVDVDRSAVAPRHGRRSNVNGGCVHPVDRGGAVSRLRSQPWRQGCGGWSAGCSENTAAASCGQERRKSSPYRSLSSASGPVASTRSSRPPVPWLR</sequence>
<dbReference type="EMBL" id="FOIE01000003">
    <property type="protein sequence ID" value="SET23004.1"/>
    <property type="molecule type" value="Genomic_DNA"/>
</dbReference>
<reference evidence="3" key="1">
    <citation type="submission" date="2016-10" db="EMBL/GenBank/DDBJ databases">
        <authorList>
            <person name="Varghese N."/>
            <person name="Submissions S."/>
        </authorList>
    </citation>
    <scope>NUCLEOTIDE SEQUENCE [LARGE SCALE GENOMIC DNA]</scope>
    <source>
        <strain evidence="3">DSM 44209</strain>
    </source>
</reference>
<feature type="compositionally biased region" description="Low complexity" evidence="1">
    <location>
        <begin position="22"/>
        <end position="33"/>
    </location>
</feature>
<feature type="compositionally biased region" description="Polar residues" evidence="1">
    <location>
        <begin position="1"/>
        <end position="10"/>
    </location>
</feature>
<feature type="region of interest" description="Disordered" evidence="1">
    <location>
        <begin position="178"/>
        <end position="282"/>
    </location>
</feature>
<feature type="region of interest" description="Disordered" evidence="1">
    <location>
        <begin position="300"/>
        <end position="351"/>
    </location>
</feature>
<evidence type="ECO:0000256" key="1">
    <source>
        <dbReference type="SAM" id="MobiDB-lite"/>
    </source>
</evidence>
<feature type="compositionally biased region" description="Basic and acidic residues" evidence="1">
    <location>
        <begin position="40"/>
        <end position="52"/>
    </location>
</feature>
<feature type="compositionally biased region" description="Low complexity" evidence="1">
    <location>
        <begin position="198"/>
        <end position="216"/>
    </location>
</feature>
<organism evidence="2 3">
    <name type="scientific">Geodermatophilus poikilotrophus</name>
    <dbReference type="NCBI Taxonomy" id="1333667"/>
    <lineage>
        <taxon>Bacteria</taxon>
        <taxon>Bacillati</taxon>
        <taxon>Actinomycetota</taxon>
        <taxon>Actinomycetes</taxon>
        <taxon>Geodermatophilales</taxon>
        <taxon>Geodermatophilaceae</taxon>
        <taxon>Geodermatophilus</taxon>
    </lineage>
</organism>
<dbReference type="Proteomes" id="UP000198507">
    <property type="component" value="Unassembled WGS sequence"/>
</dbReference>
<feature type="compositionally biased region" description="Basic and acidic residues" evidence="1">
    <location>
        <begin position="78"/>
        <end position="100"/>
    </location>
</feature>
<name>A0A1I0CV76_9ACTN</name>